<dbReference type="RefSeq" id="WP_309388202.1">
    <property type="nucleotide sequence ID" value="NZ_JADBEO010000001.1"/>
</dbReference>
<evidence type="ECO:0008006" key="3">
    <source>
        <dbReference type="Google" id="ProtNLM"/>
    </source>
</evidence>
<proteinExistence type="predicted"/>
<protein>
    <recommendedName>
        <fullName evidence="3">Secreted protein</fullName>
    </recommendedName>
</protein>
<dbReference type="EMBL" id="JADBEO010000001">
    <property type="protein sequence ID" value="MDR4305157.1"/>
    <property type="molecule type" value="Genomic_DNA"/>
</dbReference>
<evidence type="ECO:0000313" key="1">
    <source>
        <dbReference type="EMBL" id="MDR4305157.1"/>
    </source>
</evidence>
<accession>A0ABU1DAM2</accession>
<reference evidence="1" key="1">
    <citation type="submission" date="2020-10" db="EMBL/GenBank/DDBJ databases">
        <authorList>
            <person name="Abbas A."/>
            <person name="Razzaq R."/>
            <person name="Waqas M."/>
            <person name="Abbas N."/>
            <person name="Nielsen T.K."/>
            <person name="Hansen L.H."/>
            <person name="Hussain S."/>
            <person name="Shahid M."/>
        </authorList>
    </citation>
    <scope>NUCLEOTIDE SEQUENCE</scope>
    <source>
        <strain evidence="1">S14</strain>
    </source>
</reference>
<sequence>MTSMLRVVIICGPALCKGARLLVDLARRLWVHHPKVFREPSSFREPFRSIGARKANCSKKSFGNIFQIFVIAAVCSRSGCASPR</sequence>
<gene>
    <name evidence="1" type="ORF">IHQ68_00750</name>
</gene>
<keyword evidence="2" id="KW-1185">Reference proteome</keyword>
<comment type="caution">
    <text evidence="1">The sequence shown here is derived from an EMBL/GenBank/DDBJ whole genome shotgun (WGS) entry which is preliminary data.</text>
</comment>
<organism evidence="1 2">
    <name type="scientific">Chelatococcus sambhunathii</name>
    <dbReference type="NCBI Taxonomy" id="363953"/>
    <lineage>
        <taxon>Bacteria</taxon>
        <taxon>Pseudomonadati</taxon>
        <taxon>Pseudomonadota</taxon>
        <taxon>Alphaproteobacteria</taxon>
        <taxon>Hyphomicrobiales</taxon>
        <taxon>Chelatococcaceae</taxon>
        <taxon>Chelatococcus</taxon>
    </lineage>
</organism>
<name>A0ABU1DAM2_9HYPH</name>
<evidence type="ECO:0000313" key="2">
    <source>
        <dbReference type="Proteomes" id="UP001181622"/>
    </source>
</evidence>
<dbReference type="Proteomes" id="UP001181622">
    <property type="component" value="Unassembled WGS sequence"/>
</dbReference>